<evidence type="ECO:0000313" key="1">
    <source>
        <dbReference type="EMBL" id="KAH7931400.1"/>
    </source>
</evidence>
<keyword evidence="2" id="KW-1185">Reference proteome</keyword>
<dbReference type="EMBL" id="MU266327">
    <property type="protein sequence ID" value="KAH7931400.1"/>
    <property type="molecule type" value="Genomic_DNA"/>
</dbReference>
<comment type="caution">
    <text evidence="1">The sequence shown here is derived from an EMBL/GenBank/DDBJ whole genome shotgun (WGS) entry which is preliminary data.</text>
</comment>
<organism evidence="1 2">
    <name type="scientific">Leucogyrophana mollusca</name>
    <dbReference type="NCBI Taxonomy" id="85980"/>
    <lineage>
        <taxon>Eukaryota</taxon>
        <taxon>Fungi</taxon>
        <taxon>Dikarya</taxon>
        <taxon>Basidiomycota</taxon>
        <taxon>Agaricomycotina</taxon>
        <taxon>Agaricomycetes</taxon>
        <taxon>Agaricomycetidae</taxon>
        <taxon>Boletales</taxon>
        <taxon>Boletales incertae sedis</taxon>
        <taxon>Leucogyrophana</taxon>
    </lineage>
</organism>
<reference evidence="1" key="1">
    <citation type="journal article" date="2021" name="New Phytol.">
        <title>Evolutionary innovations through gain and loss of genes in the ectomycorrhizal Boletales.</title>
        <authorList>
            <person name="Wu G."/>
            <person name="Miyauchi S."/>
            <person name="Morin E."/>
            <person name="Kuo A."/>
            <person name="Drula E."/>
            <person name="Varga T."/>
            <person name="Kohler A."/>
            <person name="Feng B."/>
            <person name="Cao Y."/>
            <person name="Lipzen A."/>
            <person name="Daum C."/>
            <person name="Hundley H."/>
            <person name="Pangilinan J."/>
            <person name="Johnson J."/>
            <person name="Barry K."/>
            <person name="LaButti K."/>
            <person name="Ng V."/>
            <person name="Ahrendt S."/>
            <person name="Min B."/>
            <person name="Choi I.G."/>
            <person name="Park H."/>
            <person name="Plett J.M."/>
            <person name="Magnuson J."/>
            <person name="Spatafora J.W."/>
            <person name="Nagy L.G."/>
            <person name="Henrissat B."/>
            <person name="Grigoriev I.V."/>
            <person name="Yang Z.L."/>
            <person name="Xu J."/>
            <person name="Martin F.M."/>
        </authorList>
    </citation>
    <scope>NUCLEOTIDE SEQUENCE</scope>
    <source>
        <strain evidence="1">KUC20120723A-06</strain>
    </source>
</reference>
<sequence>MSNILLRLPVESVHAILALLPFDALQKLASLSKIHRGCVVAYLNHRKSTLLAQFFNYPTAFIELLRLTSSVVSGSVALQMLLPAVSVRWSSSNIDIYVPRSQVIIVMAYLAQQNYQTVCVGGDRPVRSQSSVHTVVAMINGSKTIEIVVSITECAVRPVFQIHSTIVMNYITHNGFFSAYPKLTGQYRALFNVMSMRDARLVLGNMQALVKFQRRGFDVQSVATAWDEEDGIPHECGNNVNCPHLLRSSDDAGCLWMTLDMADNVPDEFHCADEPVVLWCMGGEGCDGAERLDSGSFLTVL</sequence>
<proteinExistence type="predicted"/>
<evidence type="ECO:0000313" key="2">
    <source>
        <dbReference type="Proteomes" id="UP000790709"/>
    </source>
</evidence>
<protein>
    <submittedName>
        <fullName evidence="1">Uncharacterized protein</fullName>
    </submittedName>
</protein>
<accession>A0ACB8C1B4</accession>
<dbReference type="Proteomes" id="UP000790709">
    <property type="component" value="Unassembled WGS sequence"/>
</dbReference>
<name>A0ACB8C1B4_9AGAM</name>
<gene>
    <name evidence="1" type="ORF">BV22DRAFT_998736</name>
</gene>